<sequence>MDATTALSDDVLRTLHPDCPDWQRLGPTPRDAAIRAMAEAQRVAEEERGQAWSGGFNRRTFLKAGLGVGVATLGAQLVTSRVSYAAADEVQQGTLVVVFLRGGMDGLSMLVPASDPQLLKERPNIGLHAGSLLEFDTARGFGLHPALSPLAPLIKQGRVAAVPAVSTPDLSRSHFQAQDCLERGSSGSLTTGWLDRVLAAAGPGTTFRSVAMGGTTPRSLVGSANPIAMHDLRSFALNGVDARDMKATTGALQSLYTGIDHPIAKQTKLAIGALGTVKRITTAQPAKPAVQYPDGNFADALQNLAMLLKGGAGVRVACIDVGGWDTHTGMGNADSGDMQRHLGDLAKALAAFTEDLGSDVLDGTTIVTMSEFGRRVEENASGGTDHGHGGAVLVIGGGVRPGVHGVWKRLSHRTTLGDVPGWNDYRDVLTEVVSKRLSLSAGKLKHVFPGWRATPVGVVA</sequence>
<accession>A0ABP8YX47</accession>
<name>A0ABP8YX47_9MICO</name>
<dbReference type="InterPro" id="IPR010869">
    <property type="entry name" value="DUF1501"/>
</dbReference>
<dbReference type="PANTHER" id="PTHR43737:SF1">
    <property type="entry name" value="DUF1501 DOMAIN-CONTAINING PROTEIN"/>
    <property type="match status" value="1"/>
</dbReference>
<evidence type="ECO:0000313" key="1">
    <source>
        <dbReference type="EMBL" id="GAA4738695.1"/>
    </source>
</evidence>
<dbReference type="PANTHER" id="PTHR43737">
    <property type="entry name" value="BLL7424 PROTEIN"/>
    <property type="match status" value="1"/>
</dbReference>
<protein>
    <submittedName>
        <fullName evidence="1">DUF1501 domain-containing protein</fullName>
    </submittedName>
</protein>
<dbReference type="RefSeq" id="WP_345479525.1">
    <property type="nucleotide sequence ID" value="NZ_BAABLP010000001.1"/>
</dbReference>
<keyword evidence="2" id="KW-1185">Reference proteome</keyword>
<organism evidence="1 2">
    <name type="scientific">Amnibacterium soli</name>
    <dbReference type="NCBI Taxonomy" id="1282736"/>
    <lineage>
        <taxon>Bacteria</taxon>
        <taxon>Bacillati</taxon>
        <taxon>Actinomycetota</taxon>
        <taxon>Actinomycetes</taxon>
        <taxon>Micrococcales</taxon>
        <taxon>Microbacteriaceae</taxon>
        <taxon>Amnibacterium</taxon>
    </lineage>
</organism>
<gene>
    <name evidence="1" type="ORF">GCM10025783_06710</name>
</gene>
<dbReference type="Pfam" id="PF07394">
    <property type="entry name" value="DUF1501"/>
    <property type="match status" value="1"/>
</dbReference>
<evidence type="ECO:0000313" key="2">
    <source>
        <dbReference type="Proteomes" id="UP001500121"/>
    </source>
</evidence>
<dbReference type="Proteomes" id="UP001500121">
    <property type="component" value="Unassembled WGS sequence"/>
</dbReference>
<reference evidence="2" key="1">
    <citation type="journal article" date="2019" name="Int. J. Syst. Evol. Microbiol.">
        <title>The Global Catalogue of Microorganisms (GCM) 10K type strain sequencing project: providing services to taxonomists for standard genome sequencing and annotation.</title>
        <authorList>
            <consortium name="The Broad Institute Genomics Platform"/>
            <consortium name="The Broad Institute Genome Sequencing Center for Infectious Disease"/>
            <person name="Wu L."/>
            <person name="Ma J."/>
        </authorList>
    </citation>
    <scope>NUCLEOTIDE SEQUENCE [LARGE SCALE GENOMIC DNA]</scope>
    <source>
        <strain evidence="2">JCM 19015</strain>
    </source>
</reference>
<dbReference type="EMBL" id="BAABLP010000001">
    <property type="protein sequence ID" value="GAA4738695.1"/>
    <property type="molecule type" value="Genomic_DNA"/>
</dbReference>
<comment type="caution">
    <text evidence="1">The sequence shown here is derived from an EMBL/GenBank/DDBJ whole genome shotgun (WGS) entry which is preliminary data.</text>
</comment>
<proteinExistence type="predicted"/>